<dbReference type="STRING" id="27835.A0A0N4YLA3"/>
<gene>
    <name evidence="1" type="ORF">NBR_LOCUS17872</name>
</gene>
<name>A0A0N4YLA3_NIPBR</name>
<dbReference type="AlphaFoldDB" id="A0A0N4YLA3"/>
<dbReference type="Proteomes" id="UP000271162">
    <property type="component" value="Unassembled WGS sequence"/>
</dbReference>
<keyword evidence="2" id="KW-1185">Reference proteome</keyword>
<accession>A0A0N4YLA3</accession>
<organism evidence="3">
    <name type="scientific">Nippostrongylus brasiliensis</name>
    <name type="common">Rat hookworm</name>
    <dbReference type="NCBI Taxonomy" id="27835"/>
    <lineage>
        <taxon>Eukaryota</taxon>
        <taxon>Metazoa</taxon>
        <taxon>Ecdysozoa</taxon>
        <taxon>Nematoda</taxon>
        <taxon>Chromadorea</taxon>
        <taxon>Rhabditida</taxon>
        <taxon>Rhabditina</taxon>
        <taxon>Rhabditomorpha</taxon>
        <taxon>Strongyloidea</taxon>
        <taxon>Heligmosomidae</taxon>
        <taxon>Nippostrongylus</taxon>
    </lineage>
</organism>
<dbReference type="EMBL" id="UYSL01023026">
    <property type="protein sequence ID" value="VDL81592.1"/>
    <property type="molecule type" value="Genomic_DNA"/>
</dbReference>
<sequence>MARSKRVADLFELVNVASISEQESWRDERKEQELRRNNSSYFTPYGLALAIKGQARMCRSFAQAVEEAQRTSFDHPALFPWPAQFNVRAYVTEALKMIRYTTAPGASANSVFMLFLALPAAFGRI</sequence>
<evidence type="ECO:0000313" key="2">
    <source>
        <dbReference type="Proteomes" id="UP000271162"/>
    </source>
</evidence>
<protein>
    <submittedName>
        <fullName evidence="3">AbiV family abortive infection protein</fullName>
    </submittedName>
</protein>
<proteinExistence type="predicted"/>
<reference evidence="3" key="1">
    <citation type="submission" date="2017-02" db="UniProtKB">
        <authorList>
            <consortium name="WormBaseParasite"/>
        </authorList>
    </citation>
    <scope>IDENTIFICATION</scope>
</reference>
<dbReference type="WBParaSite" id="NBR_0001787101-mRNA-1">
    <property type="protein sequence ID" value="NBR_0001787101-mRNA-1"/>
    <property type="gene ID" value="NBR_0001787101"/>
</dbReference>
<evidence type="ECO:0000313" key="1">
    <source>
        <dbReference type="EMBL" id="VDL81592.1"/>
    </source>
</evidence>
<reference evidence="1 2" key="2">
    <citation type="submission" date="2018-11" db="EMBL/GenBank/DDBJ databases">
        <authorList>
            <consortium name="Pathogen Informatics"/>
        </authorList>
    </citation>
    <scope>NUCLEOTIDE SEQUENCE [LARGE SCALE GENOMIC DNA]</scope>
</reference>
<evidence type="ECO:0000313" key="3">
    <source>
        <dbReference type="WBParaSite" id="NBR_0001787101-mRNA-1"/>
    </source>
</evidence>